<proteinExistence type="predicted"/>
<accession>A0A1Y5TVD0</accession>
<evidence type="ECO:0000256" key="1">
    <source>
        <dbReference type="SAM" id="MobiDB-lite"/>
    </source>
</evidence>
<feature type="region of interest" description="Disordered" evidence="1">
    <location>
        <begin position="96"/>
        <end position="121"/>
    </location>
</feature>
<sequence>MAMIEEAPNVVTEDGLRGLLADGYLIEVVCKEAAEKRHNSWYGTWVVRAVAADGRDDKMLVTSRSVLKLRDFKTIVGLVSFLADMGCKTTCIPLEEGGRERHAAPGRTPEPRTGPVLVKGD</sequence>
<name>A0A1Y5TVD0_9RHOB</name>
<evidence type="ECO:0000313" key="3">
    <source>
        <dbReference type="Proteomes" id="UP000193900"/>
    </source>
</evidence>
<dbReference type="RefSeq" id="WP_370739247.1">
    <property type="nucleotide sequence ID" value="NZ_FWFZ01000029.1"/>
</dbReference>
<keyword evidence="3" id="KW-1185">Reference proteome</keyword>
<evidence type="ECO:0000313" key="2">
    <source>
        <dbReference type="EMBL" id="SLN74107.1"/>
    </source>
</evidence>
<protein>
    <submittedName>
        <fullName evidence="2">Uncharacterized protein</fullName>
    </submittedName>
</protein>
<dbReference type="AlphaFoldDB" id="A0A1Y5TVD0"/>
<organism evidence="2 3">
    <name type="scientific">Roseisalinus antarcticus</name>
    <dbReference type="NCBI Taxonomy" id="254357"/>
    <lineage>
        <taxon>Bacteria</taxon>
        <taxon>Pseudomonadati</taxon>
        <taxon>Pseudomonadota</taxon>
        <taxon>Alphaproteobacteria</taxon>
        <taxon>Rhodobacterales</taxon>
        <taxon>Roseobacteraceae</taxon>
        <taxon>Roseisalinus</taxon>
    </lineage>
</organism>
<dbReference type="Proteomes" id="UP000193900">
    <property type="component" value="Unassembled WGS sequence"/>
</dbReference>
<reference evidence="2 3" key="1">
    <citation type="submission" date="2017-03" db="EMBL/GenBank/DDBJ databases">
        <authorList>
            <person name="Afonso C.L."/>
            <person name="Miller P.J."/>
            <person name="Scott M.A."/>
            <person name="Spackman E."/>
            <person name="Goraichik I."/>
            <person name="Dimitrov K.M."/>
            <person name="Suarez D.L."/>
            <person name="Swayne D.E."/>
        </authorList>
    </citation>
    <scope>NUCLEOTIDE SEQUENCE [LARGE SCALE GENOMIC DNA]</scope>
    <source>
        <strain evidence="2 3">CECT 7023</strain>
    </source>
</reference>
<dbReference type="EMBL" id="FWFZ01000029">
    <property type="protein sequence ID" value="SLN74107.1"/>
    <property type="molecule type" value="Genomic_DNA"/>
</dbReference>
<gene>
    <name evidence="2" type="ORF">ROA7023_03769</name>
</gene>